<keyword evidence="3" id="KW-0285">Flavoprotein</keyword>
<comment type="cofactor">
    <cofactor evidence="1">
        <name>FMN</name>
        <dbReference type="ChEBI" id="CHEBI:58210"/>
    </cofactor>
</comment>
<dbReference type="GO" id="GO:0016491">
    <property type="term" value="F:oxidoreductase activity"/>
    <property type="evidence" value="ECO:0007669"/>
    <property type="project" value="UniProtKB-KW"/>
</dbReference>
<accession>A0A2S9JTL7</accession>
<feature type="domain" description="Nitroreductase" evidence="7">
    <location>
        <begin position="8"/>
        <end position="183"/>
    </location>
</feature>
<dbReference type="InterPro" id="IPR029479">
    <property type="entry name" value="Nitroreductase"/>
</dbReference>
<keyword evidence="6" id="KW-0560">Oxidoreductase</keyword>
<dbReference type="Pfam" id="PF00881">
    <property type="entry name" value="Nitroreductase"/>
    <property type="match status" value="1"/>
</dbReference>
<dbReference type="OrthoDB" id="9809288at2"/>
<dbReference type="PANTHER" id="PTHR43673:SF2">
    <property type="entry name" value="NITROREDUCTASE"/>
    <property type="match status" value="1"/>
</dbReference>
<evidence type="ECO:0000256" key="6">
    <source>
        <dbReference type="ARBA" id="ARBA00023002"/>
    </source>
</evidence>
<keyword evidence="9" id="KW-1185">Reference proteome</keyword>
<dbReference type="EMBL" id="PVBS01000001">
    <property type="protein sequence ID" value="PRD56624.1"/>
    <property type="molecule type" value="Genomic_DNA"/>
</dbReference>
<evidence type="ECO:0000256" key="1">
    <source>
        <dbReference type="ARBA" id="ARBA00001917"/>
    </source>
</evidence>
<dbReference type="Gene3D" id="3.40.109.10">
    <property type="entry name" value="NADH Oxidase"/>
    <property type="match status" value="1"/>
</dbReference>
<evidence type="ECO:0000313" key="9">
    <source>
        <dbReference type="Proteomes" id="UP000238642"/>
    </source>
</evidence>
<protein>
    <submittedName>
        <fullName evidence="8">NAD(P)H-dependent oxidoreductase</fullName>
    </submittedName>
</protein>
<dbReference type="InterPro" id="IPR033878">
    <property type="entry name" value="NfsB-like"/>
</dbReference>
<evidence type="ECO:0000256" key="2">
    <source>
        <dbReference type="ARBA" id="ARBA00007118"/>
    </source>
</evidence>
<proteinExistence type="inferred from homology"/>
<dbReference type="PANTHER" id="PTHR43673">
    <property type="entry name" value="NAD(P)H NITROREDUCTASE YDGI-RELATED"/>
    <property type="match status" value="1"/>
</dbReference>
<dbReference type="RefSeq" id="WP_105723613.1">
    <property type="nucleotide sequence ID" value="NZ_PVBS01000001.1"/>
</dbReference>
<evidence type="ECO:0000256" key="3">
    <source>
        <dbReference type="ARBA" id="ARBA00022630"/>
    </source>
</evidence>
<comment type="similarity">
    <text evidence="2">Belongs to the nitroreductase family.</text>
</comment>
<evidence type="ECO:0000313" key="8">
    <source>
        <dbReference type="EMBL" id="PRD56624.1"/>
    </source>
</evidence>
<comment type="caution">
    <text evidence="8">The sequence shown here is derived from an EMBL/GenBank/DDBJ whole genome shotgun (WGS) entry which is preliminary data.</text>
</comment>
<keyword evidence="5" id="KW-0521">NADP</keyword>
<organism evidence="8 9">
    <name type="scientific">Sphingobacterium gobiense</name>
    <dbReference type="NCBI Taxonomy" id="1382456"/>
    <lineage>
        <taxon>Bacteria</taxon>
        <taxon>Pseudomonadati</taxon>
        <taxon>Bacteroidota</taxon>
        <taxon>Sphingobacteriia</taxon>
        <taxon>Sphingobacteriales</taxon>
        <taxon>Sphingobacteriaceae</taxon>
        <taxon>Sphingobacterium</taxon>
    </lineage>
</organism>
<dbReference type="CDD" id="cd02149">
    <property type="entry name" value="NfsB-like"/>
    <property type="match status" value="1"/>
</dbReference>
<dbReference type="Proteomes" id="UP000238642">
    <property type="component" value="Unassembled WGS sequence"/>
</dbReference>
<keyword evidence="4" id="KW-0288">FMN</keyword>
<sequence>MELQDALSWRYAVKKYKEAPVADDKIRRILEATNLSASSVGIQPYRVIVIKDKALRAELGAGSFNTQITDASHLLVFAAYTNIDQGMIDDLMTRTAAIRSIPVEQLADFKKMLESFLLTRTAEENFQWTSRQAYIGLGTALIAAAAEQVDSTPMEGFDSAQVDRILGLTEKGLRSVVLLSLGYRDEEQDWLASLKKVRLPVDEFAPQVG</sequence>
<evidence type="ECO:0000256" key="5">
    <source>
        <dbReference type="ARBA" id="ARBA00022857"/>
    </source>
</evidence>
<reference evidence="8 9" key="1">
    <citation type="submission" date="2018-02" db="EMBL/GenBank/DDBJ databases">
        <title>The draft genome of Sphingobacterium gobiense H7.</title>
        <authorList>
            <person name="Li L."/>
            <person name="Liu L."/>
            <person name="Zhang X."/>
            <person name="Wang T."/>
            <person name="Liang L."/>
        </authorList>
    </citation>
    <scope>NUCLEOTIDE SEQUENCE [LARGE SCALE GENOMIC DNA]</scope>
    <source>
        <strain evidence="8 9">ACCC 05757</strain>
    </source>
</reference>
<evidence type="ECO:0000259" key="7">
    <source>
        <dbReference type="Pfam" id="PF00881"/>
    </source>
</evidence>
<dbReference type="AlphaFoldDB" id="A0A2S9JTL7"/>
<name>A0A2S9JTL7_9SPHI</name>
<evidence type="ECO:0000256" key="4">
    <source>
        <dbReference type="ARBA" id="ARBA00022643"/>
    </source>
</evidence>
<dbReference type="InterPro" id="IPR000415">
    <property type="entry name" value="Nitroreductase-like"/>
</dbReference>
<dbReference type="SUPFAM" id="SSF55469">
    <property type="entry name" value="FMN-dependent nitroreductase-like"/>
    <property type="match status" value="1"/>
</dbReference>
<gene>
    <name evidence="8" type="ORF">C5749_05155</name>
</gene>